<accession>A0A392W2X5</accession>
<evidence type="ECO:0000259" key="1">
    <source>
        <dbReference type="Pfam" id="PF14244"/>
    </source>
</evidence>
<dbReference type="Proteomes" id="UP000265520">
    <property type="component" value="Unassembled WGS sequence"/>
</dbReference>
<dbReference type="EMBL" id="LXQA011332322">
    <property type="protein sequence ID" value="MCI93561.1"/>
    <property type="molecule type" value="Genomic_DNA"/>
</dbReference>
<feature type="non-terminal residue" evidence="2">
    <location>
        <position position="57"/>
    </location>
</feature>
<evidence type="ECO:0000313" key="3">
    <source>
        <dbReference type="Proteomes" id="UP000265520"/>
    </source>
</evidence>
<organism evidence="2 3">
    <name type="scientific">Trifolium medium</name>
    <dbReference type="NCBI Taxonomy" id="97028"/>
    <lineage>
        <taxon>Eukaryota</taxon>
        <taxon>Viridiplantae</taxon>
        <taxon>Streptophyta</taxon>
        <taxon>Embryophyta</taxon>
        <taxon>Tracheophyta</taxon>
        <taxon>Spermatophyta</taxon>
        <taxon>Magnoliopsida</taxon>
        <taxon>eudicotyledons</taxon>
        <taxon>Gunneridae</taxon>
        <taxon>Pentapetalae</taxon>
        <taxon>rosids</taxon>
        <taxon>fabids</taxon>
        <taxon>Fabales</taxon>
        <taxon>Fabaceae</taxon>
        <taxon>Papilionoideae</taxon>
        <taxon>50 kb inversion clade</taxon>
        <taxon>NPAAA clade</taxon>
        <taxon>Hologalegina</taxon>
        <taxon>IRL clade</taxon>
        <taxon>Trifolieae</taxon>
        <taxon>Trifolium</taxon>
    </lineage>
</organism>
<name>A0A392W2X5_9FABA</name>
<keyword evidence="3" id="KW-1185">Reference proteome</keyword>
<dbReference type="Pfam" id="PF14244">
    <property type="entry name" value="Retrotran_gag_3"/>
    <property type="match status" value="1"/>
</dbReference>
<proteinExistence type="predicted"/>
<evidence type="ECO:0000313" key="2">
    <source>
        <dbReference type="EMBL" id="MCI93561.1"/>
    </source>
</evidence>
<protein>
    <recommendedName>
        <fullName evidence="1">Retrotransposon Copia-like N-terminal domain-containing protein</fullName>
    </recommendedName>
</protein>
<sequence length="57" mass="6210">MPPRVAPVTTSIDVDSVFYVHLSEGPISVVVTPKLVVSNYLAWSRAMQRALGAKNKL</sequence>
<dbReference type="InterPro" id="IPR029472">
    <property type="entry name" value="Copia-like_N"/>
</dbReference>
<reference evidence="2 3" key="1">
    <citation type="journal article" date="2018" name="Front. Plant Sci.">
        <title>Red Clover (Trifolium pratense) and Zigzag Clover (T. medium) - A Picture of Genomic Similarities and Differences.</title>
        <authorList>
            <person name="Dluhosova J."/>
            <person name="Istvanek J."/>
            <person name="Nedelnik J."/>
            <person name="Repkova J."/>
        </authorList>
    </citation>
    <scope>NUCLEOTIDE SEQUENCE [LARGE SCALE GENOMIC DNA]</scope>
    <source>
        <strain evidence="3">cv. 10/8</strain>
        <tissue evidence="2">Leaf</tissue>
    </source>
</reference>
<comment type="caution">
    <text evidence="2">The sequence shown here is derived from an EMBL/GenBank/DDBJ whole genome shotgun (WGS) entry which is preliminary data.</text>
</comment>
<feature type="domain" description="Retrotransposon Copia-like N-terminal" evidence="1">
    <location>
        <begin position="22"/>
        <end position="57"/>
    </location>
</feature>
<dbReference type="AlphaFoldDB" id="A0A392W2X5"/>